<keyword evidence="5" id="KW-0804">Transcription</keyword>
<evidence type="ECO:0000256" key="1">
    <source>
        <dbReference type="ARBA" id="ARBA00022553"/>
    </source>
</evidence>
<feature type="DNA-binding region" description="OmpR/PhoB-type" evidence="7">
    <location>
        <begin position="137"/>
        <end position="230"/>
    </location>
</feature>
<comment type="caution">
    <text evidence="10">The sequence shown here is derived from an EMBL/GenBank/DDBJ whole genome shotgun (WGS) entry which is preliminary data.</text>
</comment>
<evidence type="ECO:0000313" key="11">
    <source>
        <dbReference type="Proteomes" id="UP000316747"/>
    </source>
</evidence>
<dbReference type="PROSITE" id="PS50110">
    <property type="entry name" value="RESPONSE_REGULATORY"/>
    <property type="match status" value="1"/>
</dbReference>
<dbReference type="InterPro" id="IPR016032">
    <property type="entry name" value="Sig_transdc_resp-reg_C-effctor"/>
</dbReference>
<dbReference type="PROSITE" id="PS51755">
    <property type="entry name" value="OMPR_PHOB"/>
    <property type="match status" value="1"/>
</dbReference>
<dbReference type="SUPFAM" id="SSF46894">
    <property type="entry name" value="C-terminal effector domain of the bipartite response regulators"/>
    <property type="match status" value="1"/>
</dbReference>
<feature type="domain" description="Response regulatory" evidence="8">
    <location>
        <begin position="16"/>
        <end position="130"/>
    </location>
</feature>
<keyword evidence="1 6" id="KW-0597">Phosphoprotein</keyword>
<dbReference type="SMART" id="SM00862">
    <property type="entry name" value="Trans_reg_C"/>
    <property type="match status" value="1"/>
</dbReference>
<dbReference type="InterPro" id="IPR001789">
    <property type="entry name" value="Sig_transdc_resp-reg_receiver"/>
</dbReference>
<dbReference type="InterPro" id="IPR011006">
    <property type="entry name" value="CheY-like_superfamily"/>
</dbReference>
<evidence type="ECO:0000256" key="6">
    <source>
        <dbReference type="PROSITE-ProRule" id="PRU00169"/>
    </source>
</evidence>
<keyword evidence="11" id="KW-1185">Reference proteome</keyword>
<keyword evidence="2" id="KW-0902">Two-component regulatory system</keyword>
<dbReference type="Gene3D" id="1.10.10.10">
    <property type="entry name" value="Winged helix-like DNA-binding domain superfamily/Winged helix DNA-binding domain"/>
    <property type="match status" value="1"/>
</dbReference>
<dbReference type="GO" id="GO:0000156">
    <property type="term" value="F:phosphorelay response regulator activity"/>
    <property type="evidence" value="ECO:0007669"/>
    <property type="project" value="TreeGrafter"/>
</dbReference>
<gene>
    <name evidence="10" type="ORF">FBY41_0936</name>
</gene>
<dbReference type="EMBL" id="VFPM01000001">
    <property type="protein sequence ID" value="TQM64567.1"/>
    <property type="molecule type" value="Genomic_DNA"/>
</dbReference>
<dbReference type="PANTHER" id="PTHR48111:SF1">
    <property type="entry name" value="TWO-COMPONENT RESPONSE REGULATOR ORR33"/>
    <property type="match status" value="1"/>
</dbReference>
<dbReference type="Gene3D" id="3.40.50.2300">
    <property type="match status" value="1"/>
</dbReference>
<keyword evidence="3" id="KW-0805">Transcription regulation</keyword>
<dbReference type="Gene3D" id="6.10.250.690">
    <property type="match status" value="1"/>
</dbReference>
<feature type="modified residue" description="4-aspartylphosphate" evidence="6">
    <location>
        <position position="65"/>
    </location>
</feature>
<protein>
    <submittedName>
        <fullName evidence="10">DNA-binding response OmpR family regulator</fullName>
    </submittedName>
</protein>
<feature type="domain" description="OmpR/PhoB-type" evidence="9">
    <location>
        <begin position="137"/>
        <end position="230"/>
    </location>
</feature>
<dbReference type="GO" id="GO:0006355">
    <property type="term" value="P:regulation of DNA-templated transcription"/>
    <property type="evidence" value="ECO:0007669"/>
    <property type="project" value="InterPro"/>
</dbReference>
<dbReference type="Pfam" id="PF00486">
    <property type="entry name" value="Trans_reg_C"/>
    <property type="match status" value="1"/>
</dbReference>
<evidence type="ECO:0000256" key="4">
    <source>
        <dbReference type="ARBA" id="ARBA00023125"/>
    </source>
</evidence>
<evidence type="ECO:0000259" key="8">
    <source>
        <dbReference type="PROSITE" id="PS50110"/>
    </source>
</evidence>
<evidence type="ECO:0000313" key="10">
    <source>
        <dbReference type="EMBL" id="TQM64567.1"/>
    </source>
</evidence>
<sequence length="231" mass="25246">MKDMDPLDPASPARRRLLLVEDDADLSSMLTELLTEEGYAVTTVRDGQAGLHRGLVEQWDVLVVDRGLPVIEGVDLVSRLRSKGMAAPVLLLTARGTVADRVEGLDAGAQDYLVKPFDVDELLARLRALLRPLGAGATELAVTDGRRLVVGEQRVVGGEDEVLLSRQEALLLETLARRPSRVFTRNELLDTVFGRADTLGAVDTYVHYLRRKLGRGVVETVHGVGYRLGQS</sequence>
<proteinExistence type="predicted"/>
<reference evidence="10 11" key="1">
    <citation type="submission" date="2019-06" db="EMBL/GenBank/DDBJ databases">
        <title>Genome sequencing of plant associated microbes to promote plant fitness in Sorghum bicolor and Oryza sativa.</title>
        <authorList>
            <person name="Coleman-Derr D."/>
        </authorList>
    </citation>
    <scope>NUCLEOTIDE SEQUENCE [LARGE SCALE GENOMIC DNA]</scope>
    <source>
        <strain evidence="10 11">KV-663</strain>
    </source>
</reference>
<dbReference type="Pfam" id="PF00072">
    <property type="entry name" value="Response_reg"/>
    <property type="match status" value="1"/>
</dbReference>
<evidence type="ECO:0000256" key="2">
    <source>
        <dbReference type="ARBA" id="ARBA00023012"/>
    </source>
</evidence>
<dbReference type="GO" id="GO:0000976">
    <property type="term" value="F:transcription cis-regulatory region binding"/>
    <property type="evidence" value="ECO:0007669"/>
    <property type="project" value="TreeGrafter"/>
</dbReference>
<dbReference type="InterPro" id="IPR039420">
    <property type="entry name" value="WalR-like"/>
</dbReference>
<name>A0A543I1Y6_9MICO</name>
<dbReference type="SMART" id="SM00448">
    <property type="entry name" value="REC"/>
    <property type="match status" value="1"/>
</dbReference>
<evidence type="ECO:0000259" key="9">
    <source>
        <dbReference type="PROSITE" id="PS51755"/>
    </source>
</evidence>
<organism evidence="10 11">
    <name type="scientific">Humibacillus xanthopallidus</name>
    <dbReference type="NCBI Taxonomy" id="412689"/>
    <lineage>
        <taxon>Bacteria</taxon>
        <taxon>Bacillati</taxon>
        <taxon>Actinomycetota</taxon>
        <taxon>Actinomycetes</taxon>
        <taxon>Micrococcales</taxon>
        <taxon>Intrasporangiaceae</taxon>
        <taxon>Humibacillus</taxon>
    </lineage>
</organism>
<evidence type="ECO:0000256" key="7">
    <source>
        <dbReference type="PROSITE-ProRule" id="PRU01091"/>
    </source>
</evidence>
<evidence type="ECO:0000256" key="3">
    <source>
        <dbReference type="ARBA" id="ARBA00023015"/>
    </source>
</evidence>
<dbReference type="SUPFAM" id="SSF52172">
    <property type="entry name" value="CheY-like"/>
    <property type="match status" value="1"/>
</dbReference>
<dbReference type="Proteomes" id="UP000316747">
    <property type="component" value="Unassembled WGS sequence"/>
</dbReference>
<accession>A0A543I1Y6</accession>
<dbReference type="InterPro" id="IPR001867">
    <property type="entry name" value="OmpR/PhoB-type_DNA-bd"/>
</dbReference>
<dbReference type="PANTHER" id="PTHR48111">
    <property type="entry name" value="REGULATOR OF RPOS"/>
    <property type="match status" value="1"/>
</dbReference>
<dbReference type="AlphaFoldDB" id="A0A543I1Y6"/>
<dbReference type="CDD" id="cd00383">
    <property type="entry name" value="trans_reg_C"/>
    <property type="match status" value="1"/>
</dbReference>
<keyword evidence="4 7" id="KW-0238">DNA-binding</keyword>
<evidence type="ECO:0000256" key="5">
    <source>
        <dbReference type="ARBA" id="ARBA00023163"/>
    </source>
</evidence>
<dbReference type="InterPro" id="IPR036388">
    <property type="entry name" value="WH-like_DNA-bd_sf"/>
</dbReference>
<dbReference type="GO" id="GO:0032993">
    <property type="term" value="C:protein-DNA complex"/>
    <property type="evidence" value="ECO:0007669"/>
    <property type="project" value="TreeGrafter"/>
</dbReference>
<dbReference type="GO" id="GO:0005829">
    <property type="term" value="C:cytosol"/>
    <property type="evidence" value="ECO:0007669"/>
    <property type="project" value="TreeGrafter"/>
</dbReference>